<organism evidence="1 2">
    <name type="scientific">Seminavis robusta</name>
    <dbReference type="NCBI Taxonomy" id="568900"/>
    <lineage>
        <taxon>Eukaryota</taxon>
        <taxon>Sar</taxon>
        <taxon>Stramenopiles</taxon>
        <taxon>Ochrophyta</taxon>
        <taxon>Bacillariophyta</taxon>
        <taxon>Bacillariophyceae</taxon>
        <taxon>Bacillariophycidae</taxon>
        <taxon>Naviculales</taxon>
        <taxon>Naviculaceae</taxon>
        <taxon>Seminavis</taxon>
    </lineage>
</organism>
<reference evidence="1" key="1">
    <citation type="submission" date="2020-06" db="EMBL/GenBank/DDBJ databases">
        <authorList>
            <consortium name="Plant Systems Biology data submission"/>
        </authorList>
    </citation>
    <scope>NUCLEOTIDE SEQUENCE</scope>
    <source>
        <strain evidence="1">D6</strain>
    </source>
</reference>
<evidence type="ECO:0000313" key="1">
    <source>
        <dbReference type="EMBL" id="CAB9522382.1"/>
    </source>
</evidence>
<gene>
    <name evidence="1" type="ORF">SEMRO_1296_G260410.1</name>
</gene>
<name>A0A9N8EIQ7_9STRA</name>
<keyword evidence="2" id="KW-1185">Reference proteome</keyword>
<comment type="caution">
    <text evidence="1">The sequence shown here is derived from an EMBL/GenBank/DDBJ whole genome shotgun (WGS) entry which is preliminary data.</text>
</comment>
<proteinExistence type="predicted"/>
<sequence length="590" mass="65162">MVNRFVASTLLERTALTGSGIQGDPLVPARVNSLWLLSKSFSIRPLPSLGHKSSTVNWAKKVARNSAQRCRVSVRRAIKKVYSGTYCPAPRDCKSLKGCIASETTWADDKNKHVDRRNVDGAPELRIPRNASAARLASISDRIRQCTPRYDDDEIKYVRSCATTATIGPTETAELENRRNRSSRTPLLKNPYVMIMNAALFATQRIYDNIGVMVVNENQAILQENRVALQNQLFTTNTYVLTGNTDKNLQKEFPKFDQVEERNVDDNCNTCSSLSTRFLEEEKEGALSSATTAHLRKYAGCDGYDSDNVGIIDNCGEDATPPEIKVSESRGFRGHGGQYKVHGQLFQSSSSALSFLRKSLTVDDDCAKSDDLDLPLEVVETGNCGISVDAYPIHVNHSCDGKNQTGAVNHFQMDVDSDAPEIACGFAAFSSSLAMSADGKTMLVEEDDGKLFSSGFFYSVSVRTLSFLNSYSSNEFSIRMRLFVFVCAFASFRSLARTRRRGRLNRDECKGSKANGNLGKNSRRCGSEGVDLVFKRSSSAKGIRTYDITVSATDAAGWTSKDTCRILVVPKAEQEGRERRCGRCFSETNK</sequence>
<protein>
    <submittedName>
        <fullName evidence="1">Uncharacterized protein</fullName>
    </submittedName>
</protein>
<dbReference type="EMBL" id="CAICTM010001294">
    <property type="protein sequence ID" value="CAB9522382.1"/>
    <property type="molecule type" value="Genomic_DNA"/>
</dbReference>
<accession>A0A9N8EIQ7</accession>
<evidence type="ECO:0000313" key="2">
    <source>
        <dbReference type="Proteomes" id="UP001153069"/>
    </source>
</evidence>
<dbReference type="AlphaFoldDB" id="A0A9N8EIQ7"/>
<dbReference type="Proteomes" id="UP001153069">
    <property type="component" value="Unassembled WGS sequence"/>
</dbReference>